<protein>
    <submittedName>
        <fullName evidence="1">Uncharacterized protein</fullName>
    </submittedName>
</protein>
<proteinExistence type="predicted"/>
<sequence>MYRDYDFGFELYVQLRERVGGRKAWPYGFQPARRMIEIIYSQLGHTDSLRFLTCALKASESQQESRAWRARPYRDLFSRELDAEFGEAKKQQLDTAWLIFNTVRDVAGAEHSELLVICAVHALKADEPAYV</sequence>
<name>A0A964UXY1_9ACTN</name>
<dbReference type="Proteomes" id="UP000598297">
    <property type="component" value="Unassembled WGS sequence"/>
</dbReference>
<reference evidence="1" key="1">
    <citation type="submission" date="2020-01" db="EMBL/GenBank/DDBJ databases">
        <title>Whole-genome analyses of novel actinobacteria.</title>
        <authorList>
            <person name="Sahin N."/>
        </authorList>
    </citation>
    <scope>NUCLEOTIDE SEQUENCE</scope>
    <source>
        <strain evidence="1">YC537</strain>
    </source>
</reference>
<comment type="caution">
    <text evidence="1">The sequence shown here is derived from an EMBL/GenBank/DDBJ whole genome shotgun (WGS) entry which is preliminary data.</text>
</comment>
<evidence type="ECO:0000313" key="1">
    <source>
        <dbReference type="EMBL" id="NBE54887.1"/>
    </source>
</evidence>
<gene>
    <name evidence="1" type="ORF">GUY60_26365</name>
</gene>
<evidence type="ECO:0000313" key="2">
    <source>
        <dbReference type="Proteomes" id="UP000598297"/>
    </source>
</evidence>
<organism evidence="1 2">
    <name type="scientific">Streptomyces boluensis</name>
    <dbReference type="NCBI Taxonomy" id="1775135"/>
    <lineage>
        <taxon>Bacteria</taxon>
        <taxon>Bacillati</taxon>
        <taxon>Actinomycetota</taxon>
        <taxon>Actinomycetes</taxon>
        <taxon>Kitasatosporales</taxon>
        <taxon>Streptomycetaceae</taxon>
        <taxon>Streptomyces</taxon>
    </lineage>
</organism>
<dbReference type="EMBL" id="JAAAHS010000260">
    <property type="protein sequence ID" value="NBE54887.1"/>
    <property type="molecule type" value="Genomic_DNA"/>
</dbReference>
<dbReference type="AlphaFoldDB" id="A0A964UXY1"/>
<accession>A0A964UXY1</accession>
<keyword evidence="2" id="KW-1185">Reference proteome</keyword>
<dbReference type="RefSeq" id="WP_161702132.1">
    <property type="nucleotide sequence ID" value="NZ_JAAAHS010000260.1"/>
</dbReference>
<dbReference type="OrthoDB" id="4327115at2"/>